<proteinExistence type="predicted"/>
<gene>
    <name evidence="1" type="ORF">RPERSI_LOCUS6837</name>
</gene>
<sequence>KTYHSPIFAYPDFSQEFLLFINVLGVTLEAILSQKDLQEKK</sequence>
<reference evidence="1" key="1">
    <citation type="submission" date="2021-06" db="EMBL/GenBank/DDBJ databases">
        <authorList>
            <person name="Kallberg Y."/>
            <person name="Tangrot J."/>
            <person name="Rosling A."/>
        </authorList>
    </citation>
    <scope>NUCLEOTIDE SEQUENCE</scope>
    <source>
        <strain evidence="1">MA461A</strain>
    </source>
</reference>
<keyword evidence="2" id="KW-1185">Reference proteome</keyword>
<evidence type="ECO:0000313" key="2">
    <source>
        <dbReference type="Proteomes" id="UP000789920"/>
    </source>
</evidence>
<protein>
    <submittedName>
        <fullName evidence="1">23814_t:CDS:1</fullName>
    </submittedName>
</protein>
<name>A0ACA9N4Q8_9GLOM</name>
<evidence type="ECO:0000313" key="1">
    <source>
        <dbReference type="EMBL" id="CAG8624148.1"/>
    </source>
</evidence>
<organism evidence="1 2">
    <name type="scientific">Racocetra persica</name>
    <dbReference type="NCBI Taxonomy" id="160502"/>
    <lineage>
        <taxon>Eukaryota</taxon>
        <taxon>Fungi</taxon>
        <taxon>Fungi incertae sedis</taxon>
        <taxon>Mucoromycota</taxon>
        <taxon>Glomeromycotina</taxon>
        <taxon>Glomeromycetes</taxon>
        <taxon>Diversisporales</taxon>
        <taxon>Gigasporaceae</taxon>
        <taxon>Racocetra</taxon>
    </lineage>
</organism>
<feature type="non-terminal residue" evidence="1">
    <location>
        <position position="1"/>
    </location>
</feature>
<accession>A0ACA9N4Q8</accession>
<dbReference type="Proteomes" id="UP000789920">
    <property type="component" value="Unassembled WGS sequence"/>
</dbReference>
<comment type="caution">
    <text evidence="1">The sequence shown here is derived from an EMBL/GenBank/DDBJ whole genome shotgun (WGS) entry which is preliminary data.</text>
</comment>
<dbReference type="EMBL" id="CAJVQC010011122">
    <property type="protein sequence ID" value="CAG8624148.1"/>
    <property type="molecule type" value="Genomic_DNA"/>
</dbReference>